<dbReference type="PANTHER" id="PTHR10344">
    <property type="entry name" value="THYMIDYLATE KINASE"/>
    <property type="match status" value="1"/>
</dbReference>
<evidence type="ECO:0000256" key="4">
    <source>
        <dbReference type="ARBA" id="ARBA00022679"/>
    </source>
</evidence>
<dbReference type="Pfam" id="PF02223">
    <property type="entry name" value="Thymidylate_kin"/>
    <property type="match status" value="1"/>
</dbReference>
<comment type="function">
    <text evidence="11">Phosphorylation of dTMP to form dTDP in both de novo and salvage pathways of dTTP synthesis.</text>
</comment>
<keyword evidence="14" id="KW-1185">Reference proteome</keyword>
<evidence type="ECO:0000256" key="3">
    <source>
        <dbReference type="ARBA" id="ARBA00017144"/>
    </source>
</evidence>
<gene>
    <name evidence="11 13" type="primary">tmk</name>
    <name evidence="13" type="ORF">ACFOND_02840</name>
</gene>
<evidence type="ECO:0000256" key="7">
    <source>
        <dbReference type="ARBA" id="ARBA00022777"/>
    </source>
</evidence>
<evidence type="ECO:0000256" key="11">
    <source>
        <dbReference type="HAMAP-Rule" id="MF_00165"/>
    </source>
</evidence>
<comment type="catalytic activity">
    <reaction evidence="10 11">
        <text>dTMP + ATP = dTDP + ADP</text>
        <dbReference type="Rhea" id="RHEA:13517"/>
        <dbReference type="ChEBI" id="CHEBI:30616"/>
        <dbReference type="ChEBI" id="CHEBI:58369"/>
        <dbReference type="ChEBI" id="CHEBI:63528"/>
        <dbReference type="ChEBI" id="CHEBI:456216"/>
        <dbReference type="EC" id="2.7.4.9"/>
    </reaction>
</comment>
<dbReference type="EMBL" id="JBHRYN010000005">
    <property type="protein sequence ID" value="MFC3700562.1"/>
    <property type="molecule type" value="Genomic_DNA"/>
</dbReference>
<keyword evidence="7 11" id="KW-0418">Kinase</keyword>
<evidence type="ECO:0000256" key="1">
    <source>
        <dbReference type="ARBA" id="ARBA00009776"/>
    </source>
</evidence>
<evidence type="ECO:0000256" key="5">
    <source>
        <dbReference type="ARBA" id="ARBA00022727"/>
    </source>
</evidence>
<accession>A0ABV7WN86</accession>
<dbReference type="InterPro" id="IPR027417">
    <property type="entry name" value="P-loop_NTPase"/>
</dbReference>
<dbReference type="Gene3D" id="3.40.50.300">
    <property type="entry name" value="P-loop containing nucleotide triphosphate hydrolases"/>
    <property type="match status" value="1"/>
</dbReference>
<protein>
    <recommendedName>
        <fullName evidence="3 11">Thymidylate kinase</fullName>
        <ecNumber evidence="2 11">2.7.4.9</ecNumber>
    </recommendedName>
    <alternativeName>
        <fullName evidence="9 11">dTMP kinase</fullName>
    </alternativeName>
</protein>
<dbReference type="Proteomes" id="UP001595710">
    <property type="component" value="Unassembled WGS sequence"/>
</dbReference>
<evidence type="ECO:0000256" key="2">
    <source>
        <dbReference type="ARBA" id="ARBA00012980"/>
    </source>
</evidence>
<keyword evidence="6 11" id="KW-0547">Nucleotide-binding</keyword>
<dbReference type="HAMAP" id="MF_00165">
    <property type="entry name" value="Thymidylate_kinase"/>
    <property type="match status" value="1"/>
</dbReference>
<feature type="binding site" evidence="11">
    <location>
        <begin position="10"/>
        <end position="17"/>
    </location>
    <ligand>
        <name>ATP</name>
        <dbReference type="ChEBI" id="CHEBI:30616"/>
    </ligand>
</feature>
<dbReference type="CDD" id="cd01672">
    <property type="entry name" value="TMPK"/>
    <property type="match status" value="1"/>
</dbReference>
<name>A0ABV7WN86_9GAMM</name>
<dbReference type="InterPro" id="IPR018094">
    <property type="entry name" value="Thymidylate_kinase"/>
</dbReference>
<evidence type="ECO:0000256" key="9">
    <source>
        <dbReference type="ARBA" id="ARBA00029962"/>
    </source>
</evidence>
<keyword evidence="5 11" id="KW-0545">Nucleotide biosynthesis</keyword>
<evidence type="ECO:0000256" key="8">
    <source>
        <dbReference type="ARBA" id="ARBA00022840"/>
    </source>
</evidence>
<dbReference type="RefSeq" id="WP_290281875.1">
    <property type="nucleotide sequence ID" value="NZ_JAUFQI010000001.1"/>
</dbReference>
<dbReference type="GO" id="GO:0004798">
    <property type="term" value="F:dTMP kinase activity"/>
    <property type="evidence" value="ECO:0007669"/>
    <property type="project" value="UniProtKB-EC"/>
</dbReference>
<dbReference type="EC" id="2.7.4.9" evidence="2 11"/>
<feature type="domain" description="Thymidylate kinase-like" evidence="12">
    <location>
        <begin position="8"/>
        <end position="196"/>
    </location>
</feature>
<keyword evidence="8 11" id="KW-0067">ATP-binding</keyword>
<dbReference type="InterPro" id="IPR039430">
    <property type="entry name" value="Thymidylate_kin-like_dom"/>
</dbReference>
<comment type="caution">
    <text evidence="13">The sequence shown here is derived from an EMBL/GenBank/DDBJ whole genome shotgun (WGS) entry which is preliminary data.</text>
</comment>
<evidence type="ECO:0000256" key="6">
    <source>
        <dbReference type="ARBA" id="ARBA00022741"/>
    </source>
</evidence>
<evidence type="ECO:0000313" key="14">
    <source>
        <dbReference type="Proteomes" id="UP001595710"/>
    </source>
</evidence>
<proteinExistence type="inferred from homology"/>
<evidence type="ECO:0000256" key="10">
    <source>
        <dbReference type="ARBA" id="ARBA00048743"/>
    </source>
</evidence>
<evidence type="ECO:0000313" key="13">
    <source>
        <dbReference type="EMBL" id="MFC3700562.1"/>
    </source>
</evidence>
<dbReference type="NCBIfam" id="TIGR00041">
    <property type="entry name" value="DTMP_kinase"/>
    <property type="match status" value="1"/>
</dbReference>
<keyword evidence="4 11" id="KW-0808">Transferase</keyword>
<dbReference type="SUPFAM" id="SSF52540">
    <property type="entry name" value="P-loop containing nucleoside triphosphate hydrolases"/>
    <property type="match status" value="1"/>
</dbReference>
<reference evidence="14" key="1">
    <citation type="journal article" date="2019" name="Int. J. Syst. Evol. Microbiol.">
        <title>The Global Catalogue of Microorganisms (GCM) 10K type strain sequencing project: providing services to taxonomists for standard genome sequencing and annotation.</title>
        <authorList>
            <consortium name="The Broad Institute Genomics Platform"/>
            <consortium name="The Broad Institute Genome Sequencing Center for Infectious Disease"/>
            <person name="Wu L."/>
            <person name="Ma J."/>
        </authorList>
    </citation>
    <scope>NUCLEOTIDE SEQUENCE [LARGE SCALE GENOMIC DNA]</scope>
    <source>
        <strain evidence="14">CECT 8288</strain>
    </source>
</reference>
<evidence type="ECO:0000259" key="12">
    <source>
        <dbReference type="Pfam" id="PF02223"/>
    </source>
</evidence>
<organism evidence="13 14">
    <name type="scientific">Reinekea marina</name>
    <dbReference type="NCBI Taxonomy" id="1310421"/>
    <lineage>
        <taxon>Bacteria</taxon>
        <taxon>Pseudomonadati</taxon>
        <taxon>Pseudomonadota</taxon>
        <taxon>Gammaproteobacteria</taxon>
        <taxon>Oceanospirillales</taxon>
        <taxon>Saccharospirillaceae</taxon>
        <taxon>Reinekea</taxon>
    </lineage>
</organism>
<dbReference type="PANTHER" id="PTHR10344:SF4">
    <property type="entry name" value="UMP-CMP KINASE 2, MITOCHONDRIAL"/>
    <property type="match status" value="1"/>
</dbReference>
<comment type="similarity">
    <text evidence="1 11">Belongs to the thymidylate kinase family.</text>
</comment>
<sequence>MTGRFISIEGLEGVGKSTQAKHLNDWIANKGHTIVRTREPGGTPIAEAVRDLVLEHHSEKMMPSTELLLVFASRAQHTEALIRPNLNDGHWVLSDRYTDATYAYQGGGRGLDLDLISNLERIVLNGFKPDLTLWLDCDAEIGLARAKQRGALDRIEQEEIGFFNRCRAAYQQRFNADPSRFIRLDANQTEAQVKKDLINALEGWYEQLS</sequence>